<evidence type="ECO:0000313" key="2">
    <source>
        <dbReference type="Proteomes" id="UP000250235"/>
    </source>
</evidence>
<proteinExistence type="predicted"/>
<name>A0A2Z7AMP3_9LAMI</name>
<sequence length="79" mass="8254">MVGVPPAGLPPGLVGPNLTSLGPNRACTKENYLIKVGARCCAGTRSARCSSSSQCRFQMLNGFMAMKSYGQQKEGEDAG</sequence>
<protein>
    <submittedName>
        <fullName evidence="1">Uncharacterized protein</fullName>
    </submittedName>
</protein>
<dbReference type="EMBL" id="KV015680">
    <property type="protein sequence ID" value="KZV20394.1"/>
    <property type="molecule type" value="Genomic_DNA"/>
</dbReference>
<dbReference type="Proteomes" id="UP000250235">
    <property type="component" value="Unassembled WGS sequence"/>
</dbReference>
<accession>A0A2Z7AMP3</accession>
<gene>
    <name evidence="1" type="ORF">F511_31420</name>
</gene>
<keyword evidence="2" id="KW-1185">Reference proteome</keyword>
<reference evidence="1 2" key="1">
    <citation type="journal article" date="2015" name="Proc. Natl. Acad. Sci. U.S.A.">
        <title>The resurrection genome of Boea hygrometrica: A blueprint for survival of dehydration.</title>
        <authorList>
            <person name="Xiao L."/>
            <person name="Yang G."/>
            <person name="Zhang L."/>
            <person name="Yang X."/>
            <person name="Zhao S."/>
            <person name="Ji Z."/>
            <person name="Zhou Q."/>
            <person name="Hu M."/>
            <person name="Wang Y."/>
            <person name="Chen M."/>
            <person name="Xu Y."/>
            <person name="Jin H."/>
            <person name="Xiao X."/>
            <person name="Hu G."/>
            <person name="Bao F."/>
            <person name="Hu Y."/>
            <person name="Wan P."/>
            <person name="Li L."/>
            <person name="Deng X."/>
            <person name="Kuang T."/>
            <person name="Xiang C."/>
            <person name="Zhu J.K."/>
            <person name="Oliver M.J."/>
            <person name="He Y."/>
        </authorList>
    </citation>
    <scope>NUCLEOTIDE SEQUENCE [LARGE SCALE GENOMIC DNA]</scope>
    <source>
        <strain evidence="2">cv. XS01</strain>
    </source>
</reference>
<evidence type="ECO:0000313" key="1">
    <source>
        <dbReference type="EMBL" id="KZV20394.1"/>
    </source>
</evidence>
<organism evidence="1 2">
    <name type="scientific">Dorcoceras hygrometricum</name>
    <dbReference type="NCBI Taxonomy" id="472368"/>
    <lineage>
        <taxon>Eukaryota</taxon>
        <taxon>Viridiplantae</taxon>
        <taxon>Streptophyta</taxon>
        <taxon>Embryophyta</taxon>
        <taxon>Tracheophyta</taxon>
        <taxon>Spermatophyta</taxon>
        <taxon>Magnoliopsida</taxon>
        <taxon>eudicotyledons</taxon>
        <taxon>Gunneridae</taxon>
        <taxon>Pentapetalae</taxon>
        <taxon>asterids</taxon>
        <taxon>lamiids</taxon>
        <taxon>Lamiales</taxon>
        <taxon>Gesneriaceae</taxon>
        <taxon>Didymocarpoideae</taxon>
        <taxon>Trichosporeae</taxon>
        <taxon>Loxocarpinae</taxon>
        <taxon>Dorcoceras</taxon>
    </lineage>
</organism>
<dbReference type="AlphaFoldDB" id="A0A2Z7AMP3"/>